<evidence type="ECO:0000313" key="2">
    <source>
        <dbReference type="EMBL" id="EFI27354.1"/>
    </source>
</evidence>
<comment type="caution">
    <text evidence="2">The sequence shown here is derived from an EMBL/GenBank/DDBJ whole genome shotgun (WGS) entry which is preliminary data.</text>
</comment>
<dbReference type="Pfam" id="PF10294">
    <property type="entry name" value="Methyltransf_16"/>
    <property type="match status" value="1"/>
</dbReference>
<dbReference type="eggNOG" id="KOG2920">
    <property type="taxonomic scope" value="Eukaryota"/>
</dbReference>
<dbReference type="CDD" id="cd02440">
    <property type="entry name" value="AdoMet_MTases"/>
    <property type="match status" value="1"/>
</dbReference>
<dbReference type="Gene3D" id="3.40.50.150">
    <property type="entry name" value="Vaccinia Virus protein VP39"/>
    <property type="match status" value="1"/>
</dbReference>
<protein>
    <recommendedName>
        <fullName evidence="4">Nicotinamide N-methyltransferase</fullName>
    </recommendedName>
</protein>
<dbReference type="EMBL" id="AACS02000007">
    <property type="protein sequence ID" value="EFI27354.1"/>
    <property type="molecule type" value="Genomic_DNA"/>
</dbReference>
<gene>
    <name evidence="2" type="ORF">CC1G_14827</name>
</gene>
<feature type="compositionally biased region" description="Basic and acidic residues" evidence="1">
    <location>
        <begin position="1"/>
        <end position="12"/>
    </location>
</feature>
<reference evidence="2 3" key="1">
    <citation type="journal article" date="2010" name="Proc. Natl. Acad. Sci. U.S.A.">
        <title>Insights into evolution of multicellular fungi from the assembled chromosomes of the mushroom Coprinopsis cinerea (Coprinus cinereus).</title>
        <authorList>
            <person name="Stajich J.E."/>
            <person name="Wilke S.K."/>
            <person name="Ahren D."/>
            <person name="Au C.H."/>
            <person name="Birren B.W."/>
            <person name="Borodovsky M."/>
            <person name="Burns C."/>
            <person name="Canback B."/>
            <person name="Casselton L.A."/>
            <person name="Cheng C.K."/>
            <person name="Deng J."/>
            <person name="Dietrich F.S."/>
            <person name="Fargo D.C."/>
            <person name="Farman M.L."/>
            <person name="Gathman A.C."/>
            <person name="Goldberg J."/>
            <person name="Guigo R."/>
            <person name="Hoegger P.J."/>
            <person name="Hooker J.B."/>
            <person name="Huggins A."/>
            <person name="James T.Y."/>
            <person name="Kamada T."/>
            <person name="Kilaru S."/>
            <person name="Kodira C."/>
            <person name="Kues U."/>
            <person name="Kupfer D."/>
            <person name="Kwan H.S."/>
            <person name="Lomsadze A."/>
            <person name="Li W."/>
            <person name="Lilly W.W."/>
            <person name="Ma L.J."/>
            <person name="Mackey A.J."/>
            <person name="Manning G."/>
            <person name="Martin F."/>
            <person name="Muraguchi H."/>
            <person name="Natvig D.O."/>
            <person name="Palmerini H."/>
            <person name="Ramesh M.A."/>
            <person name="Rehmeyer C.J."/>
            <person name="Roe B.A."/>
            <person name="Shenoy N."/>
            <person name="Stanke M."/>
            <person name="Ter-Hovhannisyan V."/>
            <person name="Tunlid A."/>
            <person name="Velagapudi R."/>
            <person name="Vision T.J."/>
            <person name="Zeng Q."/>
            <person name="Zolan M.E."/>
            <person name="Pukkila P.J."/>
        </authorList>
    </citation>
    <scope>NUCLEOTIDE SEQUENCE [LARGE SCALE GENOMIC DNA]</scope>
    <source>
        <strain evidence="3">Okayama-7 / 130 / ATCC MYA-4618 / FGSC 9003</strain>
    </source>
</reference>
<dbReference type="AlphaFoldDB" id="D6RNV2"/>
<dbReference type="PANTHER" id="PTHR14614">
    <property type="entry name" value="HEPATOCELLULAR CARCINOMA-ASSOCIATED ANTIGEN"/>
    <property type="match status" value="1"/>
</dbReference>
<evidence type="ECO:0000313" key="3">
    <source>
        <dbReference type="Proteomes" id="UP000001861"/>
    </source>
</evidence>
<dbReference type="OMA" id="RARWCIV"/>
<dbReference type="SUPFAM" id="SSF53335">
    <property type="entry name" value="S-adenosyl-L-methionine-dependent methyltransferases"/>
    <property type="match status" value="1"/>
</dbReference>
<proteinExistence type="predicted"/>
<dbReference type="Proteomes" id="UP000001861">
    <property type="component" value="Unassembled WGS sequence"/>
</dbReference>
<dbReference type="RefSeq" id="XP_002910848.1">
    <property type="nucleotide sequence ID" value="XM_002910802.1"/>
</dbReference>
<dbReference type="GO" id="GO:0008757">
    <property type="term" value="F:S-adenosylmethionine-dependent methyltransferase activity"/>
    <property type="evidence" value="ECO:0007669"/>
    <property type="project" value="UniProtKB-ARBA"/>
</dbReference>
<accession>D6RNV2</accession>
<name>D6RNV2_COPC7</name>
<dbReference type="InterPro" id="IPR029063">
    <property type="entry name" value="SAM-dependent_MTases_sf"/>
</dbReference>
<evidence type="ECO:0000256" key="1">
    <source>
        <dbReference type="SAM" id="MobiDB-lite"/>
    </source>
</evidence>
<keyword evidence="3" id="KW-1185">Reference proteome</keyword>
<evidence type="ECO:0008006" key="4">
    <source>
        <dbReference type="Google" id="ProtNLM"/>
    </source>
</evidence>
<dbReference type="GeneID" id="9380320"/>
<organism evidence="2 3">
    <name type="scientific">Coprinopsis cinerea (strain Okayama-7 / 130 / ATCC MYA-4618 / FGSC 9003)</name>
    <name type="common">Inky cap fungus</name>
    <name type="synonym">Hormographiella aspergillata</name>
    <dbReference type="NCBI Taxonomy" id="240176"/>
    <lineage>
        <taxon>Eukaryota</taxon>
        <taxon>Fungi</taxon>
        <taxon>Dikarya</taxon>
        <taxon>Basidiomycota</taxon>
        <taxon>Agaricomycotina</taxon>
        <taxon>Agaricomycetes</taxon>
        <taxon>Agaricomycetidae</taxon>
        <taxon>Agaricales</taxon>
        <taxon>Agaricineae</taxon>
        <taxon>Psathyrellaceae</taxon>
        <taxon>Coprinopsis</taxon>
    </lineage>
</organism>
<dbReference type="GO" id="GO:0005737">
    <property type="term" value="C:cytoplasm"/>
    <property type="evidence" value="ECO:0007669"/>
    <property type="project" value="TreeGrafter"/>
</dbReference>
<sequence length="321" mass="35368">MERIQIKGRDEACPPVSSSRDLDIDEDVEDILSDSLGSMFGLQPINVGSPGSPFTYHYTGIQGSSNYPPTTITLRTPDTQAANWNLHASSIWVSALYLADHIDRLDLPAHPYFTADPTVSPLRILELGASAGLPGILTAKLFPSVSVTVSDYPDDQLIKALSGNVALNDVERNCRTIPHGWGSDVSELLDGGLGFDVILAADTLWNSEFHPLLVGSIAKALRPCPHARVHLVSGLHTGRYAIQSFLRRVQSAGLAVDSMAEYEAKGTTEREWDVEREGEDDGERRRWVVWTVLKWSSLNWSHDQGEQLQLCCRKSGEYDAR</sequence>
<dbReference type="HOGENOM" id="CLU_032409_2_1_1"/>
<dbReference type="InterPro" id="IPR019410">
    <property type="entry name" value="Methyltransf_16"/>
</dbReference>
<dbReference type="OrthoDB" id="273771at2759"/>
<dbReference type="VEuPathDB" id="FungiDB:CC1G_14827"/>
<dbReference type="PANTHER" id="PTHR14614:SF130">
    <property type="entry name" value="PROTEIN-LYSINE N-METHYLTRANSFERASE EEF2KMT"/>
    <property type="match status" value="1"/>
</dbReference>
<dbReference type="KEGG" id="cci:CC1G_14827"/>
<feature type="region of interest" description="Disordered" evidence="1">
    <location>
        <begin position="1"/>
        <end position="20"/>
    </location>
</feature>
<dbReference type="InParanoid" id="D6RNV2"/>